<sequence>MQKEKMAAHPIAVASITPVSLSLPPRLTVSWGLQQPIRRQHTEGEGGACLLPECFASAADWVTDTHTHTHTHTHSAV</sequence>
<name>A0AAD9BLF1_DISEL</name>
<accession>A0AAD9BLF1</accession>
<gene>
    <name evidence="1" type="ORF">KUDE01_022281</name>
</gene>
<comment type="caution">
    <text evidence="1">The sequence shown here is derived from an EMBL/GenBank/DDBJ whole genome shotgun (WGS) entry which is preliminary data.</text>
</comment>
<organism evidence="1 2">
    <name type="scientific">Dissostichus eleginoides</name>
    <name type="common">Patagonian toothfish</name>
    <name type="synonym">Dissostichus amissus</name>
    <dbReference type="NCBI Taxonomy" id="100907"/>
    <lineage>
        <taxon>Eukaryota</taxon>
        <taxon>Metazoa</taxon>
        <taxon>Chordata</taxon>
        <taxon>Craniata</taxon>
        <taxon>Vertebrata</taxon>
        <taxon>Euteleostomi</taxon>
        <taxon>Actinopterygii</taxon>
        <taxon>Neopterygii</taxon>
        <taxon>Teleostei</taxon>
        <taxon>Neoteleostei</taxon>
        <taxon>Acanthomorphata</taxon>
        <taxon>Eupercaria</taxon>
        <taxon>Perciformes</taxon>
        <taxon>Notothenioidei</taxon>
        <taxon>Nototheniidae</taxon>
        <taxon>Dissostichus</taxon>
    </lineage>
</organism>
<evidence type="ECO:0000313" key="1">
    <source>
        <dbReference type="EMBL" id="KAK1883958.1"/>
    </source>
</evidence>
<keyword evidence="2" id="KW-1185">Reference proteome</keyword>
<protein>
    <submittedName>
        <fullName evidence="1">Protein translocase subunit SecA</fullName>
    </submittedName>
</protein>
<evidence type="ECO:0000313" key="2">
    <source>
        <dbReference type="Proteomes" id="UP001228049"/>
    </source>
</evidence>
<reference evidence="1" key="1">
    <citation type="submission" date="2023-04" db="EMBL/GenBank/DDBJ databases">
        <title>Chromosome-level genome of Chaenocephalus aceratus.</title>
        <authorList>
            <person name="Park H."/>
        </authorList>
    </citation>
    <scope>NUCLEOTIDE SEQUENCE</scope>
    <source>
        <strain evidence="1">DE</strain>
        <tissue evidence="1">Muscle</tissue>
    </source>
</reference>
<dbReference type="EMBL" id="JASDAP010000022">
    <property type="protein sequence ID" value="KAK1883958.1"/>
    <property type="molecule type" value="Genomic_DNA"/>
</dbReference>
<dbReference type="AlphaFoldDB" id="A0AAD9BLF1"/>
<proteinExistence type="predicted"/>
<dbReference type="Proteomes" id="UP001228049">
    <property type="component" value="Unassembled WGS sequence"/>
</dbReference>